<evidence type="ECO:0000313" key="1">
    <source>
        <dbReference type="EMBL" id="GME73327.1"/>
    </source>
</evidence>
<reference evidence="1" key="1">
    <citation type="submission" date="2023-04" db="EMBL/GenBank/DDBJ databases">
        <title>Ambrosiozyma monospora NBRC 10751.</title>
        <authorList>
            <person name="Ichikawa N."/>
            <person name="Sato H."/>
            <person name="Tonouchi N."/>
        </authorList>
    </citation>
    <scope>NUCLEOTIDE SEQUENCE</scope>
    <source>
        <strain evidence="1">NBRC 10751</strain>
    </source>
</reference>
<keyword evidence="2" id="KW-1185">Reference proteome</keyword>
<organism evidence="1 2">
    <name type="scientific">Ambrosiozyma monospora</name>
    <name type="common">Yeast</name>
    <name type="synonym">Endomycopsis monosporus</name>
    <dbReference type="NCBI Taxonomy" id="43982"/>
    <lineage>
        <taxon>Eukaryota</taxon>
        <taxon>Fungi</taxon>
        <taxon>Dikarya</taxon>
        <taxon>Ascomycota</taxon>
        <taxon>Saccharomycotina</taxon>
        <taxon>Pichiomycetes</taxon>
        <taxon>Pichiales</taxon>
        <taxon>Pichiaceae</taxon>
        <taxon>Ambrosiozyma</taxon>
    </lineage>
</organism>
<dbReference type="Proteomes" id="UP001165064">
    <property type="component" value="Unassembled WGS sequence"/>
</dbReference>
<dbReference type="EMBL" id="BSXS01000650">
    <property type="protein sequence ID" value="GME73327.1"/>
    <property type="molecule type" value="Genomic_DNA"/>
</dbReference>
<protein>
    <submittedName>
        <fullName evidence="1">Unnamed protein product</fullName>
    </submittedName>
</protein>
<evidence type="ECO:0000313" key="2">
    <source>
        <dbReference type="Proteomes" id="UP001165064"/>
    </source>
</evidence>
<comment type="caution">
    <text evidence="1">The sequence shown here is derived from an EMBL/GenBank/DDBJ whole genome shotgun (WGS) entry which is preliminary data.</text>
</comment>
<name>A0ACB5SUZ7_AMBMO</name>
<proteinExistence type="predicted"/>
<sequence length="609" mass="69814">MMISTSKDSWFHLVYTVYTGTPNSINAGQSRIHCAIFKHISLFQDSSNLLFHLSLTPTEMSSSNTIMWSSRALRRLYSTKPKFSLKRKSQSGTTESKTDSSHTHSGHHHKHLLAQPTTPVRARFAPSPTGFLHLGSLRTALYNYLIAKSTGGTFLLRLEDTDQNRLIPGAEENIYQTLQWLGLKIDEGPEKGGKFAPYRQSERTAIYQKYIQVLLDKGLAYRCYCSKERLNQLRDSARLLKPPTTVSYDRYCLNHESPENATELPYTIRFKSPDSYPVFTDLLHGEINHQPQVNMTDRRYEDPVLIKSDGLPTYHFANVIDDHLMEITHVIRGEEWLASTPKHIALYDAFGWTPPKFVHIPLLTTINNKKLSKRSGDIDIMSLKSKGYLGEALINFSVLFGWSPRRELGEKYNEFHELKDLEKDFPLEGLTIGNAKVDFKKLDFFNKHYLGLKLTSDEAFLQQCVEDVYPALLERLNVDSIDKSYLAKVLKNVGPTLTNIKEFDNEGQFDFFFKDPKYQVEVLKQFTKVSDVSLFKAILEELSNAKDLHNLDSIVKSLVEEHDIKKKLVYQLLRFSITGSQSGIKLPIMIELLTQETVFKRINDLKSQL</sequence>
<accession>A0ACB5SUZ7</accession>
<gene>
    <name evidence="1" type="ORF">Amon02_000135500</name>
</gene>